<feature type="domain" description="SWIM-type" evidence="2">
    <location>
        <begin position="215"/>
        <end position="257"/>
    </location>
</feature>
<dbReference type="Pfam" id="PF04434">
    <property type="entry name" value="SWIM"/>
    <property type="match status" value="1"/>
</dbReference>
<dbReference type="VEuPathDB" id="FungiDB:PTTG_27794"/>
<keyword evidence="1" id="KW-0479">Metal-binding</keyword>
<reference evidence="4 5" key="3">
    <citation type="journal article" date="2017" name="G3 (Bethesda)">
        <title>Comparative analysis highlights variable genome content of wheat rusts and divergence of the mating loci.</title>
        <authorList>
            <person name="Cuomo C.A."/>
            <person name="Bakkeren G."/>
            <person name="Khalil H.B."/>
            <person name="Panwar V."/>
            <person name="Joly D."/>
            <person name="Linning R."/>
            <person name="Sakthikumar S."/>
            <person name="Song X."/>
            <person name="Adiconis X."/>
            <person name="Fan L."/>
            <person name="Goldberg J.M."/>
            <person name="Levin J.Z."/>
            <person name="Young S."/>
            <person name="Zeng Q."/>
            <person name="Anikster Y."/>
            <person name="Bruce M."/>
            <person name="Wang M."/>
            <person name="Yin C."/>
            <person name="McCallum B."/>
            <person name="Szabo L.J."/>
            <person name="Hulbert S."/>
            <person name="Chen X."/>
            <person name="Fellers J.P."/>
        </authorList>
    </citation>
    <scope>NUCLEOTIDE SEQUENCE</scope>
    <source>
        <strain evidence="5">Isolate 1-1 / race 1 (BBBD)</strain>
        <strain evidence="4">isolate 1-1 / race 1 (BBBD)</strain>
    </source>
</reference>
<accession>A0A180GH16</accession>
<proteinExistence type="predicted"/>
<keyword evidence="1" id="KW-0862">Zinc</keyword>
<evidence type="ECO:0000313" key="4">
    <source>
        <dbReference type="EnsemblFungi" id="PTTG_27794-t43_1-p1"/>
    </source>
</evidence>
<evidence type="ECO:0000313" key="5">
    <source>
        <dbReference type="Proteomes" id="UP000005240"/>
    </source>
</evidence>
<dbReference type="EMBL" id="ADAS02000071">
    <property type="protein sequence ID" value="OAV91990.1"/>
    <property type="molecule type" value="Genomic_DNA"/>
</dbReference>
<dbReference type="Proteomes" id="UP000005240">
    <property type="component" value="Unassembled WGS sequence"/>
</dbReference>
<protein>
    <submittedName>
        <fullName evidence="4">SWIM-type domain-containing protein</fullName>
    </submittedName>
</protein>
<keyword evidence="5" id="KW-1185">Reference proteome</keyword>
<dbReference type="AlphaFoldDB" id="A0A180GH16"/>
<sequence>MSDCALAILNAVAHVYWDLGPAGPKNYWCIFHVIKAFKGVAGRYLQERADEAVKEFRNLLYSCLPHPETRWRFFYNKWKAVNVAFAKYLEDQWHAHYENWAMFYRTTSHQGVHTNNYVESWHNILKSKFIPGPERRRIDVVIQIFKSEVLPRYQKDNYCVEMGFRKQWTNKFQLHAKALGESYTRLFLAEIGVNIAEHPTYFQIGSFTRPNSQSYIVAYDQSGLAAKKGRLTSCTCPHFARYGSACKHMYFLAKDQSILVVERVVALVQEEYPRDQLGVDIRTVLPILIDSDIEAPHNDSDVEVLNPMTSRQTCYQPDNSYTMAPHSNIWVPVVFPLVLLGTHNSTMPAHEVERIVRLDNYSATSALEHADRIMTTKKNCCTMLDNASIKEISVFRVTCEEVLNMVESRCRGIRHSNFPPALPVTDVAALGRVEMDNLLANWQDTAVKHLKRTTTLLSDVRHKKEFTLPVSPGSWALETASWVAAKPRLAAEPPPTLEQQFCGEAVGGHGAARQLVFGGELML</sequence>
<dbReference type="STRING" id="630390.A0A180GH16"/>
<dbReference type="PROSITE" id="PS50966">
    <property type="entry name" value="ZF_SWIM"/>
    <property type="match status" value="1"/>
</dbReference>
<dbReference type="InterPro" id="IPR007527">
    <property type="entry name" value="Znf_SWIM"/>
</dbReference>
<dbReference type="PANTHER" id="PTHR48159:SF1">
    <property type="entry name" value="MEMBRANE-ASSOCIATED GIANT PROTEIN ANTIGEN, PUTATIVE-RELATED"/>
    <property type="match status" value="1"/>
</dbReference>
<reference evidence="4" key="4">
    <citation type="submission" date="2025-05" db="UniProtKB">
        <authorList>
            <consortium name="EnsemblFungi"/>
        </authorList>
    </citation>
    <scope>IDENTIFICATION</scope>
    <source>
        <strain evidence="4">isolate 1-1 / race 1 (BBBD)</strain>
    </source>
</reference>
<evidence type="ECO:0000313" key="3">
    <source>
        <dbReference type="EMBL" id="OAV91990.1"/>
    </source>
</evidence>
<dbReference type="OrthoDB" id="2495412at2759"/>
<reference evidence="3" key="1">
    <citation type="submission" date="2009-11" db="EMBL/GenBank/DDBJ databases">
        <authorList>
            <consortium name="The Broad Institute Genome Sequencing Platform"/>
            <person name="Ward D."/>
            <person name="Feldgarden M."/>
            <person name="Earl A."/>
            <person name="Young S.K."/>
            <person name="Zeng Q."/>
            <person name="Koehrsen M."/>
            <person name="Alvarado L."/>
            <person name="Berlin A."/>
            <person name="Bochicchio J."/>
            <person name="Borenstein D."/>
            <person name="Chapman S.B."/>
            <person name="Chen Z."/>
            <person name="Engels R."/>
            <person name="Freedman E."/>
            <person name="Gellesch M."/>
            <person name="Goldberg J."/>
            <person name="Griggs A."/>
            <person name="Gujja S."/>
            <person name="Heilman E."/>
            <person name="Heiman D."/>
            <person name="Hepburn T."/>
            <person name="Howarth C."/>
            <person name="Jen D."/>
            <person name="Larson L."/>
            <person name="Lewis B."/>
            <person name="Mehta T."/>
            <person name="Park D."/>
            <person name="Pearson M."/>
            <person name="Roberts A."/>
            <person name="Saif S."/>
            <person name="Shea T."/>
            <person name="Shenoy N."/>
            <person name="Sisk P."/>
            <person name="Stolte C."/>
            <person name="Sykes S."/>
            <person name="Thomson T."/>
            <person name="Walk T."/>
            <person name="White J."/>
            <person name="Yandava C."/>
            <person name="Izard J."/>
            <person name="Baranova O.V."/>
            <person name="Blanton J.M."/>
            <person name="Tanner A.C."/>
            <person name="Dewhirst F.E."/>
            <person name="Haas B."/>
            <person name="Nusbaum C."/>
            <person name="Birren B."/>
        </authorList>
    </citation>
    <scope>NUCLEOTIDE SEQUENCE [LARGE SCALE GENOMIC DNA]</scope>
    <source>
        <strain evidence="3">1-1 BBBD Race 1</strain>
    </source>
</reference>
<keyword evidence="1" id="KW-0863">Zinc-finger</keyword>
<dbReference type="EnsemblFungi" id="PTTG_27794-t43_1">
    <property type="protein sequence ID" value="PTTG_27794-t43_1-p1"/>
    <property type="gene ID" value="PTTG_27794"/>
</dbReference>
<evidence type="ECO:0000256" key="1">
    <source>
        <dbReference type="PROSITE-ProRule" id="PRU00325"/>
    </source>
</evidence>
<dbReference type="PANTHER" id="PTHR48159">
    <property type="entry name" value="MULE DOMAIN-CONTAINING PROTEIN"/>
    <property type="match status" value="1"/>
</dbReference>
<gene>
    <name evidence="3" type="ORF">PTTG_27794</name>
</gene>
<organism evidence="3">
    <name type="scientific">Puccinia triticina (isolate 1-1 / race 1 (BBBD))</name>
    <name type="common">Brown leaf rust fungus</name>
    <dbReference type="NCBI Taxonomy" id="630390"/>
    <lineage>
        <taxon>Eukaryota</taxon>
        <taxon>Fungi</taxon>
        <taxon>Dikarya</taxon>
        <taxon>Basidiomycota</taxon>
        <taxon>Pucciniomycotina</taxon>
        <taxon>Pucciniomycetes</taxon>
        <taxon>Pucciniales</taxon>
        <taxon>Pucciniaceae</taxon>
        <taxon>Puccinia</taxon>
    </lineage>
</organism>
<name>A0A180GH16_PUCT1</name>
<reference evidence="3" key="2">
    <citation type="submission" date="2016-05" db="EMBL/GenBank/DDBJ databases">
        <title>Comparative analysis highlights variable genome content of wheat rusts and divergence of the mating loci.</title>
        <authorList>
            <person name="Cuomo C.A."/>
            <person name="Bakkeren G."/>
            <person name="Szabo L."/>
            <person name="Khalil H."/>
            <person name="Joly D."/>
            <person name="Goldberg J."/>
            <person name="Young S."/>
            <person name="Zeng Q."/>
            <person name="Fellers J."/>
        </authorList>
    </citation>
    <scope>NUCLEOTIDE SEQUENCE [LARGE SCALE GENOMIC DNA]</scope>
    <source>
        <strain evidence="3">1-1 BBBD Race 1</strain>
    </source>
</reference>
<evidence type="ECO:0000259" key="2">
    <source>
        <dbReference type="PROSITE" id="PS50966"/>
    </source>
</evidence>
<dbReference type="GO" id="GO:0008270">
    <property type="term" value="F:zinc ion binding"/>
    <property type="evidence" value="ECO:0007669"/>
    <property type="project" value="UniProtKB-KW"/>
</dbReference>